<comment type="caution">
    <text evidence="2">The sequence shown here is derived from an EMBL/GenBank/DDBJ whole genome shotgun (WGS) entry which is preliminary data.</text>
</comment>
<keyword evidence="1" id="KW-0472">Membrane</keyword>
<name>A0ABD6EPV8_9BILA</name>
<dbReference type="AlphaFoldDB" id="A0ABD6EPV8"/>
<dbReference type="Proteomes" id="UP001608902">
    <property type="component" value="Unassembled WGS sequence"/>
</dbReference>
<evidence type="ECO:0000256" key="1">
    <source>
        <dbReference type="SAM" id="Phobius"/>
    </source>
</evidence>
<protein>
    <submittedName>
        <fullName evidence="2">Uncharacterized protein</fullName>
    </submittedName>
</protein>
<accession>A0ABD6EPV8</accession>
<feature type="transmembrane region" description="Helical" evidence="1">
    <location>
        <begin position="20"/>
        <end position="45"/>
    </location>
</feature>
<gene>
    <name evidence="2" type="ORF">AB6A40_006908</name>
</gene>
<keyword evidence="1" id="KW-1133">Transmembrane helix</keyword>
<keyword evidence="1" id="KW-0812">Transmembrane</keyword>
<sequence length="115" mass="12748">MTTIYLLFASFPIPIVYISPLPLAIVTVVAILLTYVIAFFASLMVEVPAANLERILLNRGSQRLRNGVASSPFPTTKYTQSDVLNHEMTMTKKNTGDDFQLISMNTKMFDGDQSA</sequence>
<dbReference type="EMBL" id="JBGFUD010005212">
    <property type="protein sequence ID" value="MFH4980199.1"/>
    <property type="molecule type" value="Genomic_DNA"/>
</dbReference>
<proteinExistence type="predicted"/>
<evidence type="ECO:0000313" key="3">
    <source>
        <dbReference type="Proteomes" id="UP001608902"/>
    </source>
</evidence>
<keyword evidence="3" id="KW-1185">Reference proteome</keyword>
<evidence type="ECO:0000313" key="2">
    <source>
        <dbReference type="EMBL" id="MFH4980199.1"/>
    </source>
</evidence>
<organism evidence="2 3">
    <name type="scientific">Gnathostoma spinigerum</name>
    <dbReference type="NCBI Taxonomy" id="75299"/>
    <lineage>
        <taxon>Eukaryota</taxon>
        <taxon>Metazoa</taxon>
        <taxon>Ecdysozoa</taxon>
        <taxon>Nematoda</taxon>
        <taxon>Chromadorea</taxon>
        <taxon>Rhabditida</taxon>
        <taxon>Spirurina</taxon>
        <taxon>Gnathostomatomorpha</taxon>
        <taxon>Gnathostomatoidea</taxon>
        <taxon>Gnathostomatidae</taxon>
        <taxon>Gnathostoma</taxon>
    </lineage>
</organism>
<reference evidence="2 3" key="1">
    <citation type="submission" date="2024-08" db="EMBL/GenBank/DDBJ databases">
        <title>Gnathostoma spinigerum genome.</title>
        <authorList>
            <person name="Gonzalez-Bertolin B."/>
            <person name="Monzon S."/>
            <person name="Zaballos A."/>
            <person name="Jimenez P."/>
            <person name="Dekumyoy P."/>
            <person name="Varona S."/>
            <person name="Cuesta I."/>
            <person name="Sumanam S."/>
            <person name="Adisakwattana P."/>
            <person name="Gasser R.B."/>
            <person name="Hernandez-Gonzalez A."/>
            <person name="Young N.D."/>
            <person name="Perteguer M.J."/>
        </authorList>
    </citation>
    <scope>NUCLEOTIDE SEQUENCE [LARGE SCALE GENOMIC DNA]</scope>
    <source>
        <strain evidence="2">AL3</strain>
        <tissue evidence="2">Liver</tissue>
    </source>
</reference>